<accession>A0AAE3ZWA3</accession>
<dbReference type="RefSeq" id="WP_310424382.1">
    <property type="nucleotide sequence ID" value="NZ_JAVDYC010000001.1"/>
</dbReference>
<evidence type="ECO:0000313" key="6">
    <source>
        <dbReference type="EMBL" id="MDR7327244.1"/>
    </source>
</evidence>
<dbReference type="Gene3D" id="1.10.357.10">
    <property type="entry name" value="Tetracycline Repressor, domain 2"/>
    <property type="match status" value="1"/>
</dbReference>
<feature type="domain" description="HTH tetR-type" evidence="5">
    <location>
        <begin position="2"/>
        <end position="62"/>
    </location>
</feature>
<dbReference type="InterPro" id="IPR009057">
    <property type="entry name" value="Homeodomain-like_sf"/>
</dbReference>
<dbReference type="SUPFAM" id="SSF46689">
    <property type="entry name" value="Homeodomain-like"/>
    <property type="match status" value="1"/>
</dbReference>
<dbReference type="PROSITE" id="PS50977">
    <property type="entry name" value="HTH_TETR_2"/>
    <property type="match status" value="1"/>
</dbReference>
<comment type="caution">
    <text evidence="6">The sequence shown here is derived from an EMBL/GenBank/DDBJ whole genome shotgun (WGS) entry which is preliminary data.</text>
</comment>
<gene>
    <name evidence="6" type="ORF">J2S44_007494</name>
</gene>
<sequence length="179" mass="18340">MNQTRARLLRAAAELVVETGWGGVSTRLVAQRAGVPGGAVHYHFTSVDALLRESVAPALAALTAGLRAGLAASPGPRDGVRLMIRAVTDGPADGPGAILIGEVFLRSTRDPVLRADVAAVLAALRADLAGWLAGHGLGDRAAPVATVLTATLDALGLHRALDPALDLTGVEDTLLELIR</sequence>
<keyword evidence="1" id="KW-0805">Transcription regulation</keyword>
<evidence type="ECO:0000313" key="7">
    <source>
        <dbReference type="Proteomes" id="UP001183629"/>
    </source>
</evidence>
<evidence type="ECO:0000256" key="3">
    <source>
        <dbReference type="ARBA" id="ARBA00023163"/>
    </source>
</evidence>
<dbReference type="GO" id="GO:0000976">
    <property type="term" value="F:transcription cis-regulatory region binding"/>
    <property type="evidence" value="ECO:0007669"/>
    <property type="project" value="TreeGrafter"/>
</dbReference>
<dbReference type="InterPro" id="IPR001647">
    <property type="entry name" value="HTH_TetR"/>
</dbReference>
<keyword evidence="2 4" id="KW-0238">DNA-binding</keyword>
<evidence type="ECO:0000256" key="1">
    <source>
        <dbReference type="ARBA" id="ARBA00023015"/>
    </source>
</evidence>
<keyword evidence="3" id="KW-0804">Transcription</keyword>
<dbReference type="Pfam" id="PF00440">
    <property type="entry name" value="TetR_N"/>
    <property type="match status" value="1"/>
</dbReference>
<evidence type="ECO:0000256" key="2">
    <source>
        <dbReference type="ARBA" id="ARBA00023125"/>
    </source>
</evidence>
<dbReference type="EMBL" id="JAVDYC010000001">
    <property type="protein sequence ID" value="MDR7327244.1"/>
    <property type="molecule type" value="Genomic_DNA"/>
</dbReference>
<organism evidence="6 7">
    <name type="scientific">Catenuloplanes niger</name>
    <dbReference type="NCBI Taxonomy" id="587534"/>
    <lineage>
        <taxon>Bacteria</taxon>
        <taxon>Bacillati</taxon>
        <taxon>Actinomycetota</taxon>
        <taxon>Actinomycetes</taxon>
        <taxon>Micromonosporales</taxon>
        <taxon>Micromonosporaceae</taxon>
        <taxon>Catenuloplanes</taxon>
    </lineage>
</organism>
<protein>
    <submittedName>
        <fullName evidence="6">AcrR family transcriptional regulator</fullName>
    </submittedName>
</protein>
<reference evidence="6 7" key="1">
    <citation type="submission" date="2023-07" db="EMBL/GenBank/DDBJ databases">
        <title>Sequencing the genomes of 1000 actinobacteria strains.</title>
        <authorList>
            <person name="Klenk H.-P."/>
        </authorList>
    </citation>
    <scope>NUCLEOTIDE SEQUENCE [LARGE SCALE GENOMIC DNA]</scope>
    <source>
        <strain evidence="6 7">DSM 44711</strain>
    </source>
</reference>
<keyword evidence="7" id="KW-1185">Reference proteome</keyword>
<dbReference type="PRINTS" id="PR00455">
    <property type="entry name" value="HTHTETR"/>
</dbReference>
<dbReference type="PANTHER" id="PTHR30055">
    <property type="entry name" value="HTH-TYPE TRANSCRIPTIONAL REGULATOR RUTR"/>
    <property type="match status" value="1"/>
</dbReference>
<name>A0AAE3ZWA3_9ACTN</name>
<dbReference type="PANTHER" id="PTHR30055:SF234">
    <property type="entry name" value="HTH-TYPE TRANSCRIPTIONAL REGULATOR BETI"/>
    <property type="match status" value="1"/>
</dbReference>
<dbReference type="Proteomes" id="UP001183629">
    <property type="component" value="Unassembled WGS sequence"/>
</dbReference>
<feature type="DNA-binding region" description="H-T-H motif" evidence="4">
    <location>
        <begin position="25"/>
        <end position="44"/>
    </location>
</feature>
<proteinExistence type="predicted"/>
<dbReference type="AlphaFoldDB" id="A0AAE3ZWA3"/>
<evidence type="ECO:0000259" key="5">
    <source>
        <dbReference type="PROSITE" id="PS50977"/>
    </source>
</evidence>
<dbReference type="SUPFAM" id="SSF48498">
    <property type="entry name" value="Tetracyclin repressor-like, C-terminal domain"/>
    <property type="match status" value="1"/>
</dbReference>
<evidence type="ECO:0000256" key="4">
    <source>
        <dbReference type="PROSITE-ProRule" id="PRU00335"/>
    </source>
</evidence>
<dbReference type="InterPro" id="IPR036271">
    <property type="entry name" value="Tet_transcr_reg_TetR-rel_C_sf"/>
</dbReference>
<dbReference type="InterPro" id="IPR050109">
    <property type="entry name" value="HTH-type_TetR-like_transc_reg"/>
</dbReference>
<dbReference type="GO" id="GO:0003700">
    <property type="term" value="F:DNA-binding transcription factor activity"/>
    <property type="evidence" value="ECO:0007669"/>
    <property type="project" value="TreeGrafter"/>
</dbReference>